<dbReference type="PANTHER" id="PTHR42101:SF1">
    <property type="entry name" value="LOW TEMPERATURE REQUIREMENT A"/>
    <property type="match status" value="1"/>
</dbReference>
<feature type="transmembrane region" description="Helical" evidence="2">
    <location>
        <begin position="65"/>
        <end position="81"/>
    </location>
</feature>
<proteinExistence type="predicted"/>
<accession>A0A0D2BMV4</accession>
<feature type="region of interest" description="Disordered" evidence="1">
    <location>
        <begin position="599"/>
        <end position="634"/>
    </location>
</feature>
<evidence type="ECO:0000313" key="3">
    <source>
        <dbReference type="EMBL" id="KIW53866.1"/>
    </source>
</evidence>
<feature type="region of interest" description="Disordered" evidence="1">
    <location>
        <begin position="1"/>
        <end position="29"/>
    </location>
</feature>
<feature type="transmembrane region" description="Helical" evidence="2">
    <location>
        <begin position="325"/>
        <end position="347"/>
    </location>
</feature>
<feature type="transmembrane region" description="Helical" evidence="2">
    <location>
        <begin position="124"/>
        <end position="142"/>
    </location>
</feature>
<feature type="transmembrane region" description="Helical" evidence="2">
    <location>
        <begin position="252"/>
        <end position="272"/>
    </location>
</feature>
<dbReference type="OrthoDB" id="3177213at2759"/>
<feature type="transmembrane region" description="Helical" evidence="2">
    <location>
        <begin position="218"/>
        <end position="240"/>
    </location>
</feature>
<dbReference type="AlphaFoldDB" id="A0A0D2BMV4"/>
<evidence type="ECO:0000256" key="1">
    <source>
        <dbReference type="SAM" id="MobiDB-lite"/>
    </source>
</evidence>
<feature type="transmembrane region" description="Helical" evidence="2">
    <location>
        <begin position="189"/>
        <end position="206"/>
    </location>
</feature>
<evidence type="ECO:0000256" key="2">
    <source>
        <dbReference type="SAM" id="Phobius"/>
    </source>
</evidence>
<evidence type="ECO:0008006" key="5">
    <source>
        <dbReference type="Google" id="ProtNLM"/>
    </source>
</evidence>
<dbReference type="GeneID" id="25328185"/>
<feature type="transmembrane region" description="Helical" evidence="2">
    <location>
        <begin position="93"/>
        <end position="112"/>
    </location>
</feature>
<dbReference type="STRING" id="348802.A0A0D2BMV4"/>
<reference evidence="3 4" key="1">
    <citation type="submission" date="2015-01" db="EMBL/GenBank/DDBJ databases">
        <title>The Genome Sequence of Exophiala xenobiotica CBS118157.</title>
        <authorList>
            <consortium name="The Broad Institute Genomics Platform"/>
            <person name="Cuomo C."/>
            <person name="de Hoog S."/>
            <person name="Gorbushina A."/>
            <person name="Stielow B."/>
            <person name="Teixiera M."/>
            <person name="Abouelleil A."/>
            <person name="Chapman S.B."/>
            <person name="Priest M."/>
            <person name="Young S.K."/>
            <person name="Wortman J."/>
            <person name="Nusbaum C."/>
            <person name="Birren B."/>
        </authorList>
    </citation>
    <scope>NUCLEOTIDE SEQUENCE [LARGE SCALE GENOMIC DNA]</scope>
    <source>
        <strain evidence="3 4">CBS 118157</strain>
    </source>
</reference>
<name>A0A0D2BMV4_9EURO</name>
<protein>
    <recommendedName>
        <fullName evidence="5">Low temperature requirement A</fullName>
    </recommendedName>
</protein>
<dbReference type="InterPro" id="IPR010640">
    <property type="entry name" value="Low_temperature_requirement_A"/>
</dbReference>
<feature type="transmembrane region" description="Helical" evidence="2">
    <location>
        <begin position="511"/>
        <end position="531"/>
    </location>
</feature>
<dbReference type="Proteomes" id="UP000054342">
    <property type="component" value="Unassembled WGS sequence"/>
</dbReference>
<feature type="transmembrane region" description="Helical" evidence="2">
    <location>
        <begin position="543"/>
        <end position="562"/>
    </location>
</feature>
<evidence type="ECO:0000313" key="4">
    <source>
        <dbReference type="Proteomes" id="UP000054342"/>
    </source>
</evidence>
<dbReference type="HOGENOM" id="CLU_016136_2_0_1"/>
<keyword evidence="2" id="KW-0472">Membrane</keyword>
<dbReference type="RefSeq" id="XP_013314450.1">
    <property type="nucleotide sequence ID" value="XM_013458996.1"/>
</dbReference>
<gene>
    <name evidence="3" type="ORF">PV05_06277</name>
</gene>
<organism evidence="3 4">
    <name type="scientific">Exophiala xenobiotica</name>
    <dbReference type="NCBI Taxonomy" id="348802"/>
    <lineage>
        <taxon>Eukaryota</taxon>
        <taxon>Fungi</taxon>
        <taxon>Dikarya</taxon>
        <taxon>Ascomycota</taxon>
        <taxon>Pezizomycotina</taxon>
        <taxon>Eurotiomycetes</taxon>
        <taxon>Chaetothyriomycetidae</taxon>
        <taxon>Chaetothyriales</taxon>
        <taxon>Herpotrichiellaceae</taxon>
        <taxon>Exophiala</taxon>
    </lineage>
</organism>
<keyword evidence="2" id="KW-1133">Transmembrane helix</keyword>
<keyword evidence="2" id="KW-0812">Transmembrane</keyword>
<feature type="transmembrane region" description="Helical" evidence="2">
    <location>
        <begin position="284"/>
        <end position="304"/>
    </location>
</feature>
<feature type="transmembrane region" description="Helical" evidence="2">
    <location>
        <begin position="479"/>
        <end position="499"/>
    </location>
</feature>
<dbReference type="EMBL" id="KN847320">
    <property type="protein sequence ID" value="KIW53866.1"/>
    <property type="molecule type" value="Genomic_DNA"/>
</dbReference>
<dbReference type="PANTHER" id="PTHR42101">
    <property type="entry name" value="CHROMOSOME 16, WHOLE GENOME SHOTGUN SEQUENCE"/>
    <property type="match status" value="1"/>
</dbReference>
<dbReference type="Pfam" id="PF06772">
    <property type="entry name" value="LtrA"/>
    <property type="match status" value="1"/>
</dbReference>
<keyword evidence="4" id="KW-1185">Reference proteome</keyword>
<sequence length="634" mass="71138">MSTFGPPQLSPPSSLPTLSSETKGNHAQAGHLTASKAQAVVTEPDEAAHAKRVFHYQRESSEVELFYDLFFVGTIATVSIHNEIVNAQTFKAYLGFFTLLWTTWLHTVLYDVRFSKDSLFHQAHKIVSCGTLLALGASASLYDTGNIERTKAGFKAMSLVLMTSRLALVIPHSIVLWTSRGYRKVRSPLILMLATYLLTAAGYLVIALRIEHYPGCYVFWYVICAVETASIIAVSCYWTLVSFRPTHLVERLGELTLVIIGEGILVLSRRTYQLFGMLNSPSADVYIATICAVLLTYLVYALYFNHINHDEFGSIRQQVWILLHYPLHLAILLTLDGASFLIMSGTLSKMTVAWMDDYPLYSFATWDEFFRSFSTTSAVVSTLTARVDRLWTRMYRDPLVALRLFNYTETVTSLEHIPAPFNSSKWQHQAVETIGDLWTDVEVAIYHGFGIEPNLPFGQLPSEYNEASAVEDVVGTAFLYFYFAAGSLLMVLAIMCFFAKKQSLQAMWLRISIKVAIGICVILPVITLWLSTPASWTFFQSPWTIATTMLGYFLVVVVEMFIDWLDQRKQRQPLGSTSATLHVPAPGSPALFTRQTQTVDLENTRSSPTETKSPTLRVSIERSVGGQVEETQRT</sequence>
<feature type="compositionally biased region" description="Polar residues" evidence="1">
    <location>
        <begin position="599"/>
        <end position="616"/>
    </location>
</feature>